<dbReference type="GO" id="GO:0005576">
    <property type="term" value="C:extracellular region"/>
    <property type="evidence" value="ECO:0007669"/>
    <property type="project" value="UniProtKB-SubCell"/>
</dbReference>
<accession>A0A2B4RMM4</accession>
<keyword evidence="3" id="KW-0964">Secreted</keyword>
<dbReference type="InterPro" id="IPR018097">
    <property type="entry name" value="EGF_Ca-bd_CS"/>
</dbReference>
<evidence type="ECO:0000259" key="15">
    <source>
        <dbReference type="PROSITE" id="PS50026"/>
    </source>
</evidence>
<feature type="domain" description="Apple" evidence="16">
    <location>
        <begin position="8"/>
        <end position="92"/>
    </location>
</feature>
<dbReference type="PROSITE" id="PS00010">
    <property type="entry name" value="ASX_HYDROXYL"/>
    <property type="match status" value="2"/>
</dbReference>
<evidence type="ECO:0000256" key="9">
    <source>
        <dbReference type="ARBA" id="ARBA00022989"/>
    </source>
</evidence>
<keyword evidence="12" id="KW-1015">Disulfide bond</keyword>
<dbReference type="GO" id="GO:0048513">
    <property type="term" value="P:animal organ development"/>
    <property type="evidence" value="ECO:0007669"/>
    <property type="project" value="UniProtKB-ARBA"/>
</dbReference>
<dbReference type="EMBL" id="LSMT01000412">
    <property type="protein sequence ID" value="PFX18416.1"/>
    <property type="molecule type" value="Genomic_DNA"/>
</dbReference>
<proteinExistence type="predicted"/>
<dbReference type="InterPro" id="IPR000742">
    <property type="entry name" value="EGF"/>
</dbReference>
<dbReference type="Gene3D" id="2.60.120.1000">
    <property type="match status" value="1"/>
</dbReference>
<feature type="domain" description="EGF-like" evidence="15">
    <location>
        <begin position="176"/>
        <end position="217"/>
    </location>
</feature>
<dbReference type="AlphaFoldDB" id="A0A2B4RMM4"/>
<evidence type="ECO:0000256" key="7">
    <source>
        <dbReference type="ARBA" id="ARBA00022737"/>
    </source>
</evidence>
<dbReference type="SMART" id="SM00179">
    <property type="entry name" value="EGF_CA"/>
    <property type="match status" value="2"/>
</dbReference>
<dbReference type="STRING" id="50429.A0A2B4RMM4"/>
<keyword evidence="6" id="KW-0732">Signal</keyword>
<dbReference type="FunFam" id="2.10.25.10:FF:000202">
    <property type="entry name" value="Multiple epidermal growth factor-like domains 8"/>
    <property type="match status" value="2"/>
</dbReference>
<dbReference type="PANTHER" id="PTHR24039">
    <property type="entry name" value="FIBRILLIN-RELATED"/>
    <property type="match status" value="1"/>
</dbReference>
<evidence type="ECO:0000256" key="5">
    <source>
        <dbReference type="ARBA" id="ARBA00022692"/>
    </source>
</evidence>
<comment type="caution">
    <text evidence="18">The sequence shown here is derived from an EMBL/GenBank/DDBJ whole genome shotgun (WGS) entry which is preliminary data.</text>
</comment>
<dbReference type="Proteomes" id="UP000225706">
    <property type="component" value="Unassembled WGS sequence"/>
</dbReference>
<dbReference type="OrthoDB" id="5985694at2759"/>
<sequence length="450" mass="50744">MPSAHEPCVTKVFVEPVSNKALANHLISRATVESPDACMIQCFIKIKCESYNIGPREKDGHVCELSDSDSHRDHMDWITKEGFSYVETLNPCRQAQCPLNGRCYSNFENNTHAYIDECKKNLHSCHSNAFCNNTNGSYSCICKTGFQGDGKETCHGKFNQSYSSNGNAFNISRSKNIDECIEGIHGCHNNASCTNTNGTYRCTCKPGFAGDGRNSCQVSPGWFSYYPAHSCKHIRDSGDHRGDGEYWIDPEKSGKPLKVHCDMTTDKGGWLLVTNIVTHDSSRDTQFSEETSYRGIDRDNASEDFSLTTNAMKKLKAHMPFTQMRFHCRKQRNRIFHVTTVANSTGEAVVQYFSGETNVLPKACGSFVRMADDNSSLAAICQQWGQENQLNYVGKWSWDLLTTAESKLYNHAAFVRGSYHWIASPRYKRWECDDFSSSVSIGDFWKVFVR</sequence>
<keyword evidence="7" id="KW-0677">Repeat</keyword>
<dbReference type="InterPro" id="IPR001881">
    <property type="entry name" value="EGF-like_Ca-bd_dom"/>
</dbReference>
<evidence type="ECO:0000256" key="8">
    <source>
        <dbReference type="ARBA" id="ARBA00022837"/>
    </source>
</evidence>
<dbReference type="InterPro" id="IPR000885">
    <property type="entry name" value="Fib_collagen_C"/>
</dbReference>
<dbReference type="Pfam" id="PF12947">
    <property type="entry name" value="EGF_3"/>
    <property type="match status" value="2"/>
</dbReference>
<evidence type="ECO:0000256" key="12">
    <source>
        <dbReference type="ARBA" id="ARBA00023157"/>
    </source>
</evidence>
<dbReference type="Gene3D" id="2.10.25.10">
    <property type="entry name" value="Laminin"/>
    <property type="match status" value="2"/>
</dbReference>
<evidence type="ECO:0000256" key="2">
    <source>
        <dbReference type="ARBA" id="ARBA00004613"/>
    </source>
</evidence>
<keyword evidence="4 14" id="KW-0245">EGF-like domain</keyword>
<evidence type="ECO:0000256" key="4">
    <source>
        <dbReference type="ARBA" id="ARBA00022536"/>
    </source>
</evidence>
<comment type="subcellular location">
    <subcellularLocation>
        <location evidence="1">Membrane</location>
        <topology evidence="1">Single-pass type I membrane protein</topology>
    </subcellularLocation>
    <subcellularLocation>
        <location evidence="2">Secreted</location>
    </subcellularLocation>
</comment>
<evidence type="ECO:0000256" key="14">
    <source>
        <dbReference type="PROSITE-ProRule" id="PRU00076"/>
    </source>
</evidence>
<name>A0A2B4RMM4_STYPI</name>
<keyword evidence="19" id="KW-1185">Reference proteome</keyword>
<organism evidence="18 19">
    <name type="scientific">Stylophora pistillata</name>
    <name type="common">Smooth cauliflower coral</name>
    <dbReference type="NCBI Taxonomy" id="50429"/>
    <lineage>
        <taxon>Eukaryota</taxon>
        <taxon>Metazoa</taxon>
        <taxon>Cnidaria</taxon>
        <taxon>Anthozoa</taxon>
        <taxon>Hexacorallia</taxon>
        <taxon>Scleractinia</taxon>
        <taxon>Astrocoeniina</taxon>
        <taxon>Pocilloporidae</taxon>
        <taxon>Stylophora</taxon>
    </lineage>
</organism>
<dbReference type="PROSITE" id="PS01187">
    <property type="entry name" value="EGF_CA"/>
    <property type="match status" value="1"/>
</dbReference>
<dbReference type="PROSITE" id="PS51406">
    <property type="entry name" value="FIBRINOGEN_C_2"/>
    <property type="match status" value="1"/>
</dbReference>
<dbReference type="CDD" id="cd00054">
    <property type="entry name" value="EGF_CA"/>
    <property type="match status" value="2"/>
</dbReference>
<dbReference type="GO" id="GO:0005201">
    <property type="term" value="F:extracellular matrix structural constituent"/>
    <property type="evidence" value="ECO:0007669"/>
    <property type="project" value="InterPro"/>
</dbReference>
<protein>
    <submittedName>
        <fullName evidence="18">Uromodulin</fullName>
    </submittedName>
</protein>
<dbReference type="PROSITE" id="PS50026">
    <property type="entry name" value="EGF_3"/>
    <property type="match status" value="2"/>
</dbReference>
<evidence type="ECO:0000259" key="16">
    <source>
        <dbReference type="PROSITE" id="PS50948"/>
    </source>
</evidence>
<keyword evidence="5" id="KW-0812">Transmembrane</keyword>
<dbReference type="InterPro" id="IPR036056">
    <property type="entry name" value="Fibrinogen-like_C"/>
</dbReference>
<keyword evidence="10" id="KW-0176">Collagen</keyword>
<feature type="domain" description="EGF-like" evidence="15">
    <location>
        <begin position="114"/>
        <end position="155"/>
    </location>
</feature>
<keyword evidence="11" id="KW-0472">Membrane</keyword>
<dbReference type="GO" id="GO:0048731">
    <property type="term" value="P:system development"/>
    <property type="evidence" value="ECO:0007669"/>
    <property type="project" value="UniProtKB-ARBA"/>
</dbReference>
<dbReference type="InterPro" id="IPR024731">
    <property type="entry name" value="NELL2-like_EGF"/>
</dbReference>
<reference evidence="19" key="1">
    <citation type="journal article" date="2017" name="bioRxiv">
        <title>Comparative analysis of the genomes of Stylophora pistillata and Acropora digitifera provides evidence for extensive differences between species of corals.</title>
        <authorList>
            <person name="Voolstra C.R."/>
            <person name="Li Y."/>
            <person name="Liew Y.J."/>
            <person name="Baumgarten S."/>
            <person name="Zoccola D."/>
            <person name="Flot J.-F."/>
            <person name="Tambutte S."/>
            <person name="Allemand D."/>
            <person name="Aranda M."/>
        </authorList>
    </citation>
    <scope>NUCLEOTIDE SEQUENCE [LARGE SCALE GENOMIC DNA]</scope>
</reference>
<dbReference type="PROSITE" id="PS01186">
    <property type="entry name" value="EGF_2"/>
    <property type="match status" value="2"/>
</dbReference>
<evidence type="ECO:0000256" key="3">
    <source>
        <dbReference type="ARBA" id="ARBA00022525"/>
    </source>
</evidence>
<dbReference type="SUPFAM" id="SSF57196">
    <property type="entry name" value="EGF/Laminin"/>
    <property type="match status" value="2"/>
</dbReference>
<dbReference type="SMART" id="SM00181">
    <property type="entry name" value="EGF"/>
    <property type="match status" value="2"/>
</dbReference>
<evidence type="ECO:0000259" key="17">
    <source>
        <dbReference type="PROSITE" id="PS51406"/>
    </source>
</evidence>
<dbReference type="SUPFAM" id="SSF56496">
    <property type="entry name" value="Fibrinogen C-terminal domain-like"/>
    <property type="match status" value="1"/>
</dbReference>
<dbReference type="PROSITE" id="PS50948">
    <property type="entry name" value="PAN"/>
    <property type="match status" value="1"/>
</dbReference>
<dbReference type="GO" id="GO:0005509">
    <property type="term" value="F:calcium ion binding"/>
    <property type="evidence" value="ECO:0007669"/>
    <property type="project" value="InterPro"/>
</dbReference>
<dbReference type="GO" id="GO:0016020">
    <property type="term" value="C:membrane"/>
    <property type="evidence" value="ECO:0007669"/>
    <property type="project" value="UniProtKB-SubCell"/>
</dbReference>
<keyword evidence="13" id="KW-0325">Glycoprotein</keyword>
<keyword evidence="8" id="KW-0106">Calcium</keyword>
<dbReference type="GO" id="GO:0005581">
    <property type="term" value="C:collagen trimer"/>
    <property type="evidence" value="ECO:0007669"/>
    <property type="project" value="UniProtKB-KW"/>
</dbReference>
<dbReference type="Pfam" id="PF01410">
    <property type="entry name" value="COLFI"/>
    <property type="match status" value="1"/>
</dbReference>
<evidence type="ECO:0000313" key="19">
    <source>
        <dbReference type="Proteomes" id="UP000225706"/>
    </source>
</evidence>
<dbReference type="NCBIfam" id="NF040941">
    <property type="entry name" value="GGGWT_bact"/>
    <property type="match status" value="1"/>
</dbReference>
<evidence type="ECO:0000256" key="10">
    <source>
        <dbReference type="ARBA" id="ARBA00023119"/>
    </source>
</evidence>
<evidence type="ECO:0000256" key="1">
    <source>
        <dbReference type="ARBA" id="ARBA00004479"/>
    </source>
</evidence>
<evidence type="ECO:0000256" key="11">
    <source>
        <dbReference type="ARBA" id="ARBA00023136"/>
    </source>
</evidence>
<evidence type="ECO:0000256" key="13">
    <source>
        <dbReference type="ARBA" id="ARBA00023180"/>
    </source>
</evidence>
<dbReference type="InterPro" id="IPR003609">
    <property type="entry name" value="Pan_app"/>
</dbReference>
<dbReference type="InterPro" id="IPR000152">
    <property type="entry name" value="EGF-type_Asp/Asn_hydroxyl_site"/>
</dbReference>
<evidence type="ECO:0000313" key="18">
    <source>
        <dbReference type="EMBL" id="PFX18416.1"/>
    </source>
</evidence>
<feature type="domain" description="Fibrinogen C-terminal" evidence="17">
    <location>
        <begin position="222"/>
        <end position="273"/>
    </location>
</feature>
<evidence type="ECO:0000256" key="6">
    <source>
        <dbReference type="ARBA" id="ARBA00022729"/>
    </source>
</evidence>
<comment type="caution">
    <text evidence="14">Lacks conserved residue(s) required for the propagation of feature annotation.</text>
</comment>
<gene>
    <name evidence="18" type="primary">UMOD</name>
    <name evidence="18" type="ORF">AWC38_SpisGene17216</name>
</gene>
<dbReference type="InterPro" id="IPR002181">
    <property type="entry name" value="Fibrinogen_a/b/g_C_dom"/>
</dbReference>
<keyword evidence="9" id="KW-1133">Transmembrane helix</keyword>